<evidence type="ECO:0000313" key="2">
    <source>
        <dbReference type="Proteomes" id="UP000243525"/>
    </source>
</evidence>
<proteinExistence type="predicted"/>
<name>A0A2T5BYH1_9BACT</name>
<dbReference type="Proteomes" id="UP000243525">
    <property type="component" value="Unassembled WGS sequence"/>
</dbReference>
<keyword evidence="2" id="KW-1185">Reference proteome</keyword>
<comment type="caution">
    <text evidence="1">The sequence shown here is derived from an EMBL/GenBank/DDBJ whole genome shotgun (WGS) entry which is preliminary data.</text>
</comment>
<dbReference type="AlphaFoldDB" id="A0A2T5BYH1"/>
<organism evidence="1 2">
    <name type="scientific">Mangrovibacterium marinum</name>
    <dbReference type="NCBI Taxonomy" id="1639118"/>
    <lineage>
        <taxon>Bacteria</taxon>
        <taxon>Pseudomonadati</taxon>
        <taxon>Bacteroidota</taxon>
        <taxon>Bacteroidia</taxon>
        <taxon>Marinilabiliales</taxon>
        <taxon>Prolixibacteraceae</taxon>
        <taxon>Mangrovibacterium</taxon>
    </lineage>
</organism>
<accession>A0A2T5BYH1</accession>
<sequence>MFLKRPKSNGKLPAIPEGCNLGSLTTTEGNSVPYGTGESSCYRLYYPNYTVLQANLCSEIGQYNADRLKKEHRNEVIGCDTFEANRY</sequence>
<evidence type="ECO:0000313" key="1">
    <source>
        <dbReference type="EMBL" id="PTN07296.1"/>
    </source>
</evidence>
<gene>
    <name evidence="1" type="ORF">C8N47_1199</name>
</gene>
<dbReference type="EMBL" id="QAAD01000019">
    <property type="protein sequence ID" value="PTN07296.1"/>
    <property type="molecule type" value="Genomic_DNA"/>
</dbReference>
<protein>
    <submittedName>
        <fullName evidence="1">Uncharacterized protein</fullName>
    </submittedName>
</protein>
<reference evidence="1 2" key="1">
    <citation type="submission" date="2018-04" db="EMBL/GenBank/DDBJ databases">
        <title>Genomic Encyclopedia of Archaeal and Bacterial Type Strains, Phase II (KMG-II): from individual species to whole genera.</title>
        <authorList>
            <person name="Goeker M."/>
        </authorList>
    </citation>
    <scope>NUCLEOTIDE SEQUENCE [LARGE SCALE GENOMIC DNA]</scope>
    <source>
        <strain evidence="1 2">DSM 28823</strain>
    </source>
</reference>